<accession>A0A830HMP9</accession>
<name>A0A830HMP9_9CHLO</name>
<dbReference type="SUPFAM" id="SSF51735">
    <property type="entry name" value="NAD(P)-binding Rossmann-fold domains"/>
    <property type="match status" value="1"/>
</dbReference>
<dbReference type="Gene3D" id="3.40.50.720">
    <property type="entry name" value="NAD(P)-binding Rossmann-like Domain"/>
    <property type="match status" value="1"/>
</dbReference>
<dbReference type="Pfam" id="PF01370">
    <property type="entry name" value="Epimerase"/>
    <property type="match status" value="1"/>
</dbReference>
<feature type="domain" description="NAD-dependent epimerase/dehydratase" evidence="1">
    <location>
        <begin position="48"/>
        <end position="257"/>
    </location>
</feature>
<dbReference type="GO" id="GO:0005996">
    <property type="term" value="P:monosaccharide metabolic process"/>
    <property type="evidence" value="ECO:0007669"/>
    <property type="project" value="TreeGrafter"/>
</dbReference>
<keyword evidence="3" id="KW-1185">Reference proteome</keyword>
<dbReference type="FunFam" id="3.40.50.720:FF:000321">
    <property type="entry name" value="Chloroplast stem-loop binding protein of 41 kDa a, chloroplastic"/>
    <property type="match status" value="1"/>
</dbReference>
<evidence type="ECO:0000259" key="1">
    <source>
        <dbReference type="Pfam" id="PF01370"/>
    </source>
</evidence>
<dbReference type="InterPro" id="IPR001509">
    <property type="entry name" value="Epimerase_deHydtase"/>
</dbReference>
<dbReference type="PANTHER" id="PTHR43725:SF6">
    <property type="entry name" value="CHLOROPLAST STEM-LOOP BINDING PROTEIN OF 41 KDA A, CHLOROPLASTIC"/>
    <property type="match status" value="1"/>
</dbReference>
<dbReference type="Proteomes" id="UP000660262">
    <property type="component" value="Unassembled WGS sequence"/>
</dbReference>
<reference evidence="2" key="1">
    <citation type="submission" date="2020-10" db="EMBL/GenBank/DDBJ databases">
        <title>Unveiling of a novel bifunctional photoreceptor, Dualchrome1, isolated from a cosmopolitan green alga.</title>
        <authorList>
            <person name="Suzuki S."/>
            <person name="Kawachi M."/>
        </authorList>
    </citation>
    <scope>NUCLEOTIDE SEQUENCE</scope>
    <source>
        <strain evidence="2">NIES 2893</strain>
    </source>
</reference>
<dbReference type="AlphaFoldDB" id="A0A830HMP9"/>
<dbReference type="OrthoDB" id="419598at2759"/>
<sequence>MLATSRTKCAAVQRRVSHTRRVARRASTRRAASTTAASSVLVVNTKGGGHSPIGFWLCKKLAEAGNTVTVMVAGAQDDKGMNKPPFCYFDQLRQLGVTTVWGSPDNIAAAVGAGARFDTVVDNNGKDMSTVGPVIDYAKSCGASQFLFVSSCGVYKTTHTPPHVEGDAVKESAGHVQVEQALASSGLQWSSFRPQYISGYGSNKDCEEWFFDRLTRGRPVPIPGSGWQMSNIAHSEDLGFMIALAVGNPEANGHVFNCVNDKGVTLDGMVHLCAEAAGVKDYKIVHYDPDEVGVEVKKAFPFRPVHFYADPRAARRVLGWSATHTYEDFLKARFQEYVSCGRAQADLSEKFKLDDVILAKSVVNA</sequence>
<dbReference type="PANTHER" id="PTHR43725">
    <property type="entry name" value="UDP-GLUCOSE 4-EPIMERASE"/>
    <property type="match status" value="1"/>
</dbReference>
<dbReference type="InterPro" id="IPR036291">
    <property type="entry name" value="NAD(P)-bd_dom_sf"/>
</dbReference>
<organism evidence="2 3">
    <name type="scientific">Pycnococcus provasolii</name>
    <dbReference type="NCBI Taxonomy" id="41880"/>
    <lineage>
        <taxon>Eukaryota</taxon>
        <taxon>Viridiplantae</taxon>
        <taxon>Chlorophyta</taxon>
        <taxon>Pseudoscourfieldiophyceae</taxon>
        <taxon>Pseudoscourfieldiales</taxon>
        <taxon>Pycnococcaceae</taxon>
        <taxon>Pycnococcus</taxon>
    </lineage>
</organism>
<evidence type="ECO:0000313" key="3">
    <source>
        <dbReference type="Proteomes" id="UP000660262"/>
    </source>
</evidence>
<gene>
    <name evidence="2" type="ORF">PPROV_000720300</name>
</gene>
<comment type="caution">
    <text evidence="2">The sequence shown here is derived from an EMBL/GenBank/DDBJ whole genome shotgun (WGS) entry which is preliminary data.</text>
</comment>
<dbReference type="EMBL" id="BNJQ01000020">
    <property type="protein sequence ID" value="GHP08464.1"/>
    <property type="molecule type" value="Genomic_DNA"/>
</dbReference>
<protein>
    <submittedName>
        <fullName evidence="2">NAD dependent epimerase/dehydratase</fullName>
    </submittedName>
</protein>
<evidence type="ECO:0000313" key="2">
    <source>
        <dbReference type="EMBL" id="GHP08464.1"/>
    </source>
</evidence>
<proteinExistence type="predicted"/>
<dbReference type="GO" id="GO:0005829">
    <property type="term" value="C:cytosol"/>
    <property type="evidence" value="ECO:0007669"/>
    <property type="project" value="TreeGrafter"/>
</dbReference>
<dbReference type="GO" id="GO:0003978">
    <property type="term" value="F:UDP-glucose 4-epimerase activity"/>
    <property type="evidence" value="ECO:0007669"/>
    <property type="project" value="TreeGrafter"/>
</dbReference>